<feature type="compositionally biased region" description="Polar residues" evidence="4">
    <location>
        <begin position="516"/>
        <end position="538"/>
    </location>
</feature>
<feature type="region of interest" description="Disordered" evidence="4">
    <location>
        <begin position="687"/>
        <end position="713"/>
    </location>
</feature>
<evidence type="ECO:0000313" key="7">
    <source>
        <dbReference type="Proteomes" id="UP001219355"/>
    </source>
</evidence>
<dbReference type="InterPro" id="IPR043145">
    <property type="entry name" value="Znf_ZZ_sf"/>
</dbReference>
<feature type="compositionally biased region" description="Acidic residues" evidence="4">
    <location>
        <begin position="304"/>
        <end position="319"/>
    </location>
</feature>
<dbReference type="InterPro" id="IPR013783">
    <property type="entry name" value="Ig-like_fold"/>
</dbReference>
<proteinExistence type="predicted"/>
<dbReference type="InterPro" id="IPR032350">
    <property type="entry name" value="Nbr1_FW"/>
</dbReference>
<dbReference type="CDD" id="cd02340">
    <property type="entry name" value="ZZ_NBR1_like"/>
    <property type="match status" value="1"/>
</dbReference>
<keyword evidence="7" id="KW-1185">Reference proteome</keyword>
<dbReference type="CDD" id="cd02341">
    <property type="entry name" value="ZZ_ZZZ3"/>
    <property type="match status" value="1"/>
</dbReference>
<dbReference type="InterPro" id="IPR000433">
    <property type="entry name" value="Znf_ZZ"/>
</dbReference>
<feature type="compositionally biased region" description="Acidic residues" evidence="4">
    <location>
        <begin position="284"/>
        <end position="296"/>
    </location>
</feature>
<dbReference type="Proteomes" id="UP001219355">
    <property type="component" value="Chromosome 4"/>
</dbReference>
<dbReference type="AlphaFoldDB" id="A0AAF0IL62"/>
<dbReference type="PANTHER" id="PTHR20930">
    <property type="entry name" value="OVARIAN CARCINOMA ANTIGEN CA125-RELATED"/>
    <property type="match status" value="1"/>
</dbReference>
<dbReference type="EMBL" id="CP120630">
    <property type="protein sequence ID" value="WEW60416.1"/>
    <property type="molecule type" value="Genomic_DNA"/>
</dbReference>
<dbReference type="InterPro" id="IPR041981">
    <property type="entry name" value="ZZZ3_ZZ"/>
</dbReference>
<evidence type="ECO:0000256" key="2">
    <source>
        <dbReference type="ARBA" id="ARBA00022771"/>
    </source>
</evidence>
<keyword evidence="1" id="KW-0479">Metal-binding</keyword>
<feature type="region of interest" description="Disordered" evidence="4">
    <location>
        <begin position="484"/>
        <end position="543"/>
    </location>
</feature>
<feature type="region of interest" description="Disordered" evidence="4">
    <location>
        <begin position="725"/>
        <end position="747"/>
    </location>
</feature>
<dbReference type="PANTHER" id="PTHR20930:SF0">
    <property type="entry name" value="PROTEIN ILRUN"/>
    <property type="match status" value="1"/>
</dbReference>
<feature type="domain" description="ZZ-type" evidence="5">
    <location>
        <begin position="415"/>
        <end position="468"/>
    </location>
</feature>
<evidence type="ECO:0000256" key="3">
    <source>
        <dbReference type="ARBA" id="ARBA00022833"/>
    </source>
</evidence>
<sequence length="797" mass="87722">MASIVSPDTLIAIKINYEGTNRRFKLPLKDLGAYTFPQKIHQVLSLPNDTNLILERYSDSAAKWVMLDSQNPAIYKQLYRAAKAKLKLRIKVTELKLPGQTPLRAPHLVPIQVNESMISSSTGHRSRGSYLNTVLNDPLPTVVEHNSTLFRKLDPTPAAEEKQMAKSHMREPASTCNISQKPQREFADNTDVPPAFYIDCNHCGNSIPNAHWHCSICEDGDYDLCQECVDAGVLCPGEDHWLIKRSVVDGVVLNSTTETIAPNPREQPKQAELEESTEPPLETVVEEPDAAPEVEPDETKSEPEVEPEAEPVPEPDVEDEMRTCNACFQDGTHGHHPGHTFFFTHDVGISSLKDAAARFCKPGRGRVRGVRNKCLDCPDFDYCSDCIHNAQFTHPGHRFVPIYTPIAAAADCNETHYGIYCDGPLCKDNAAGSYITGIRYKCAICHDTDFCANCEALPSNTHNRTHPLLKFKTGIRHVSISTIGENEDGQPLQRMGDRPRTTTSFTEPMPVGVSHAATQVQKASELPTSLSPPASSCTMKEDPQLSAGDLAASGQLQAHFVEDSLVDGTELPPNTVFTQTWTLHNPGPAPWPKGCSIRFAGGDTMFNIDTDHPSSTSELISAMESLEITEPVSPLDSTTFTLTLKTPQRLGRAISYWRLKTPDGAPFGDRLWCDVIVRPESEMKSVAVVSDDESKQAPVDCGDASSETKHDQSLTESVMVFPKLDKESPETSIIDSGVPTSTVDTEVQHEEHDLADDVESLTMDDADSEGFLTDEEYDILDASDQEFLAGTPKQEQK</sequence>
<keyword evidence="3" id="KW-0862">Zinc</keyword>
<name>A0AAF0IL62_9EURO</name>
<dbReference type="Gene3D" id="3.30.60.90">
    <property type="match status" value="3"/>
</dbReference>
<evidence type="ECO:0000256" key="1">
    <source>
        <dbReference type="ARBA" id="ARBA00022723"/>
    </source>
</evidence>
<evidence type="ECO:0000313" key="6">
    <source>
        <dbReference type="EMBL" id="WEW60416.1"/>
    </source>
</evidence>
<accession>A0AAF0IL62</accession>
<reference evidence="6" key="1">
    <citation type="submission" date="2023-03" db="EMBL/GenBank/DDBJ databases">
        <title>Emydomyces testavorans Genome Sequence.</title>
        <authorList>
            <person name="Hoyer L."/>
        </authorList>
    </citation>
    <scope>NUCLEOTIDE SEQUENCE</scope>
    <source>
        <strain evidence="6">16-2883</strain>
    </source>
</reference>
<feature type="region of interest" description="Disordered" evidence="4">
    <location>
        <begin position="258"/>
        <end position="320"/>
    </location>
</feature>
<evidence type="ECO:0000256" key="4">
    <source>
        <dbReference type="SAM" id="MobiDB-lite"/>
    </source>
</evidence>
<dbReference type="CDD" id="cd14947">
    <property type="entry name" value="NBR1_like"/>
    <property type="match status" value="1"/>
</dbReference>
<dbReference type="SMART" id="SM00291">
    <property type="entry name" value="ZnF_ZZ"/>
    <property type="match status" value="2"/>
</dbReference>
<dbReference type="Pfam" id="PF00569">
    <property type="entry name" value="ZZ"/>
    <property type="match status" value="2"/>
</dbReference>
<dbReference type="GO" id="GO:0008270">
    <property type="term" value="F:zinc ion binding"/>
    <property type="evidence" value="ECO:0007669"/>
    <property type="project" value="UniProtKB-KW"/>
</dbReference>
<feature type="domain" description="ZZ-type" evidence="5">
    <location>
        <begin position="194"/>
        <end position="240"/>
    </location>
</feature>
<keyword evidence="2" id="KW-0863">Zinc-finger</keyword>
<gene>
    <name evidence="6" type="ORF">PRK78_005902</name>
</gene>
<dbReference type="SUPFAM" id="SSF57850">
    <property type="entry name" value="RING/U-box"/>
    <property type="match status" value="3"/>
</dbReference>
<dbReference type="Gene3D" id="2.60.40.10">
    <property type="entry name" value="Immunoglobulins"/>
    <property type="match status" value="1"/>
</dbReference>
<protein>
    <recommendedName>
        <fullName evidence="5">ZZ-type domain-containing protein</fullName>
    </recommendedName>
</protein>
<organism evidence="6 7">
    <name type="scientific">Emydomyces testavorans</name>
    <dbReference type="NCBI Taxonomy" id="2070801"/>
    <lineage>
        <taxon>Eukaryota</taxon>
        <taxon>Fungi</taxon>
        <taxon>Dikarya</taxon>
        <taxon>Ascomycota</taxon>
        <taxon>Pezizomycotina</taxon>
        <taxon>Eurotiomycetes</taxon>
        <taxon>Eurotiomycetidae</taxon>
        <taxon>Onygenales</taxon>
        <taxon>Nannizziopsiaceae</taxon>
        <taxon>Emydomyces</taxon>
    </lineage>
</organism>
<dbReference type="Pfam" id="PF16158">
    <property type="entry name" value="N_BRCA1_IG"/>
    <property type="match status" value="1"/>
</dbReference>
<feature type="compositionally biased region" description="Polar residues" evidence="4">
    <location>
        <begin position="730"/>
        <end position="745"/>
    </location>
</feature>
<evidence type="ECO:0000259" key="5">
    <source>
        <dbReference type="SMART" id="SM00291"/>
    </source>
</evidence>